<gene>
    <name evidence="1" type="ORF">OCBIM_22024830mg</name>
</gene>
<protein>
    <submittedName>
        <fullName evidence="1">Uncharacterized protein</fullName>
    </submittedName>
</protein>
<dbReference type="AlphaFoldDB" id="A0A0L8H0L7"/>
<name>A0A0L8H0L7_OCTBM</name>
<sequence length="57" mass="7133">MNLLHLLFRIKRKNLHFLNGHKYRKKFFNTLKKSIRIKFSFSSFFIVLHKQHQNLKF</sequence>
<proteinExistence type="predicted"/>
<reference evidence="1" key="1">
    <citation type="submission" date="2015-07" db="EMBL/GenBank/DDBJ databases">
        <title>MeaNS - Measles Nucleotide Surveillance Program.</title>
        <authorList>
            <person name="Tran T."/>
            <person name="Druce J."/>
        </authorList>
    </citation>
    <scope>NUCLEOTIDE SEQUENCE</scope>
    <source>
        <strain evidence="1">UCB-OBI-ISO-001</strain>
        <tissue evidence="1">Gonad</tissue>
    </source>
</reference>
<dbReference type="EMBL" id="KQ419638">
    <property type="protein sequence ID" value="KOF82748.1"/>
    <property type="molecule type" value="Genomic_DNA"/>
</dbReference>
<organism evidence="1">
    <name type="scientific">Octopus bimaculoides</name>
    <name type="common">California two-spotted octopus</name>
    <dbReference type="NCBI Taxonomy" id="37653"/>
    <lineage>
        <taxon>Eukaryota</taxon>
        <taxon>Metazoa</taxon>
        <taxon>Spiralia</taxon>
        <taxon>Lophotrochozoa</taxon>
        <taxon>Mollusca</taxon>
        <taxon>Cephalopoda</taxon>
        <taxon>Coleoidea</taxon>
        <taxon>Octopodiformes</taxon>
        <taxon>Octopoda</taxon>
        <taxon>Incirrata</taxon>
        <taxon>Octopodidae</taxon>
        <taxon>Octopus</taxon>
    </lineage>
</organism>
<evidence type="ECO:0000313" key="1">
    <source>
        <dbReference type="EMBL" id="KOF82748.1"/>
    </source>
</evidence>
<accession>A0A0L8H0L7</accession>